<dbReference type="EMBL" id="BONP01000012">
    <property type="protein sequence ID" value="GIG40496.1"/>
    <property type="molecule type" value="Genomic_DNA"/>
</dbReference>
<evidence type="ECO:0000313" key="2">
    <source>
        <dbReference type="EMBL" id="GIG40496.1"/>
    </source>
</evidence>
<dbReference type="Proteomes" id="UP000614741">
    <property type="component" value="Unassembled WGS sequence"/>
</dbReference>
<feature type="region of interest" description="Disordered" evidence="1">
    <location>
        <begin position="46"/>
        <end position="67"/>
    </location>
</feature>
<feature type="compositionally biased region" description="Basic and acidic residues" evidence="1">
    <location>
        <begin position="46"/>
        <end position="56"/>
    </location>
</feature>
<reference evidence="2 3" key="1">
    <citation type="submission" date="2021-01" db="EMBL/GenBank/DDBJ databases">
        <title>Whole genome shotgun sequence of Cellulomonas phragmiteti NBRC 110785.</title>
        <authorList>
            <person name="Komaki H."/>
            <person name="Tamura T."/>
        </authorList>
    </citation>
    <scope>NUCLEOTIDE SEQUENCE [LARGE SCALE GENOMIC DNA]</scope>
    <source>
        <strain evidence="2 3">NBRC 110785</strain>
    </source>
</reference>
<comment type="caution">
    <text evidence="2">The sequence shown here is derived from an EMBL/GenBank/DDBJ whole genome shotgun (WGS) entry which is preliminary data.</text>
</comment>
<name>A0ABQ4DME0_9CELL</name>
<evidence type="ECO:0000313" key="3">
    <source>
        <dbReference type="Proteomes" id="UP000614741"/>
    </source>
</evidence>
<gene>
    <name evidence="2" type="ORF">Cph01nite_22580</name>
</gene>
<accession>A0ABQ4DME0</accession>
<proteinExistence type="predicted"/>
<evidence type="ECO:0008006" key="4">
    <source>
        <dbReference type="Google" id="ProtNLM"/>
    </source>
</evidence>
<feature type="compositionally biased region" description="Low complexity" evidence="1">
    <location>
        <begin position="57"/>
        <end position="67"/>
    </location>
</feature>
<protein>
    <recommendedName>
        <fullName evidence="4">HNH endonuclease</fullName>
    </recommendedName>
</protein>
<organism evidence="2 3">
    <name type="scientific">Cellulomonas phragmiteti</name>
    <dbReference type="NCBI Taxonomy" id="478780"/>
    <lineage>
        <taxon>Bacteria</taxon>
        <taxon>Bacillati</taxon>
        <taxon>Actinomycetota</taxon>
        <taxon>Actinomycetes</taxon>
        <taxon>Micrococcales</taxon>
        <taxon>Cellulomonadaceae</taxon>
        <taxon>Cellulomonas</taxon>
    </lineage>
</organism>
<evidence type="ECO:0000256" key="1">
    <source>
        <dbReference type="SAM" id="MobiDB-lite"/>
    </source>
</evidence>
<keyword evidence="3" id="KW-1185">Reference proteome</keyword>
<sequence>MWCGGLTGRVPGATLSDPSLACVSLWSQDAVRAPNHTRATHLKEVTRSDALPRDRSSSPAERAAGAASLALEPLWSPPESRCYFKSRRPAQYVGEMNRKRDDFSAPTRRNLAARAGYRCSNPTCRRPTSRPDPGDPNKWVDIGVASHLAGASPGGPRFDRAMSREVRRSIDNGVWLCQVCAKVIDDAPEAFTIDGLRAWKSHAEAAAARDSSALADQIMEVLSDLDRAHALLLDFCEQWQQGEPAHDFERFEESTEALIAYSNARRSAYQREISPGVTSVIVRVERMMGKQDEDVIECKREAMMGPTNYIGMRMLADSLQRLRAVVALR</sequence>